<dbReference type="GO" id="GO:0006865">
    <property type="term" value="P:amino acid transport"/>
    <property type="evidence" value="ECO:0007669"/>
    <property type="project" value="TreeGrafter"/>
</dbReference>
<comment type="caution">
    <text evidence="5">The sequence shown here is derived from an EMBL/GenBank/DDBJ whole genome shotgun (WGS) entry which is preliminary data.</text>
</comment>
<dbReference type="Proteomes" id="UP000694660">
    <property type="component" value="Unassembled WGS sequence"/>
</dbReference>
<feature type="domain" description="Solute-binding protein family 3/N-terminal" evidence="4">
    <location>
        <begin position="27"/>
        <end position="220"/>
    </location>
</feature>
<dbReference type="GO" id="GO:0030288">
    <property type="term" value="C:outer membrane-bounded periplasmic space"/>
    <property type="evidence" value="ECO:0007669"/>
    <property type="project" value="TreeGrafter"/>
</dbReference>
<evidence type="ECO:0000313" key="6">
    <source>
        <dbReference type="Proteomes" id="UP000694660"/>
    </source>
</evidence>
<evidence type="ECO:0000313" key="5">
    <source>
        <dbReference type="EMBL" id="MBT0962401.1"/>
    </source>
</evidence>
<dbReference type="EMBL" id="JAEKFT010000016">
    <property type="protein sequence ID" value="MBT0962401.1"/>
    <property type="molecule type" value="Genomic_DNA"/>
</dbReference>
<name>A0A944DC74_DENI1</name>
<evidence type="ECO:0000256" key="3">
    <source>
        <dbReference type="ARBA" id="ARBA00022729"/>
    </source>
</evidence>
<accession>A0A944DC74</accession>
<reference evidence="6" key="1">
    <citation type="journal article" date="2022" name="ISME J.">
        <title>Genetic and phylogenetic analysis of dissimilatory iodate-reducing bacteria identifies potential niches across the world's oceans.</title>
        <authorList>
            <person name="Reyes-Umana V."/>
            <person name="Henning Z."/>
            <person name="Lee K."/>
            <person name="Barnum T.P."/>
            <person name="Coates J.D."/>
        </authorList>
    </citation>
    <scope>NUCLEOTIDE SEQUENCE [LARGE SCALE GENOMIC DNA]</scope>
    <source>
        <strain evidence="6">IR12</strain>
    </source>
</reference>
<organism evidence="5 6">
    <name type="scientific">Denitromonas iodatirespirans</name>
    <dbReference type="NCBI Taxonomy" id="2795389"/>
    <lineage>
        <taxon>Bacteria</taxon>
        <taxon>Pseudomonadati</taxon>
        <taxon>Pseudomonadota</taxon>
        <taxon>Betaproteobacteria</taxon>
        <taxon>Rhodocyclales</taxon>
        <taxon>Zoogloeaceae</taxon>
        <taxon>Denitromonas</taxon>
    </lineage>
</organism>
<gene>
    <name evidence="5" type="ORF">I8J34_14565</name>
</gene>
<dbReference type="SMART" id="SM00062">
    <property type="entry name" value="PBPb"/>
    <property type="match status" value="1"/>
</dbReference>
<dbReference type="Pfam" id="PF00497">
    <property type="entry name" value="SBP_bac_3"/>
    <property type="match status" value="1"/>
</dbReference>
<keyword evidence="6" id="KW-1185">Reference proteome</keyword>
<dbReference type="InterPro" id="IPR001638">
    <property type="entry name" value="Solute-binding_3/MltF_N"/>
</dbReference>
<dbReference type="Gene3D" id="3.40.190.10">
    <property type="entry name" value="Periplasmic binding protein-like II"/>
    <property type="match status" value="2"/>
</dbReference>
<evidence type="ECO:0000256" key="2">
    <source>
        <dbReference type="ARBA" id="ARBA00022448"/>
    </source>
</evidence>
<dbReference type="PANTHER" id="PTHR30085:SF6">
    <property type="entry name" value="ABC TRANSPORTER GLUTAMINE-BINDING PROTEIN GLNH"/>
    <property type="match status" value="1"/>
</dbReference>
<keyword evidence="3" id="KW-0732">Signal</keyword>
<dbReference type="RefSeq" id="WP_214362350.1">
    <property type="nucleotide sequence ID" value="NZ_JAEKFT010000016.1"/>
</dbReference>
<evidence type="ECO:0000259" key="4">
    <source>
        <dbReference type="SMART" id="SM00062"/>
    </source>
</evidence>
<protein>
    <submittedName>
        <fullName evidence="5">Transporter substrate-binding domain-containing protein</fullName>
    </submittedName>
</protein>
<dbReference type="PANTHER" id="PTHR30085">
    <property type="entry name" value="AMINO ACID ABC TRANSPORTER PERMEASE"/>
    <property type="match status" value="1"/>
</dbReference>
<evidence type="ECO:0000256" key="1">
    <source>
        <dbReference type="ARBA" id="ARBA00010333"/>
    </source>
</evidence>
<dbReference type="AlphaFoldDB" id="A0A944DC74"/>
<dbReference type="SUPFAM" id="SSF53850">
    <property type="entry name" value="Periplasmic binding protein-like II"/>
    <property type="match status" value="1"/>
</dbReference>
<sequence>MSGLILLGPGSAAAAGSVLDQVKDAGVVRIGIGNDSPPMNYMDETGQWVGFDVDLADALARKMGARVERVQVNNKTRIAYLANGQIDMTISNLSHTRSRDQQIDFAEPPYLWTAKVFVAKKGRFTDAGQLGGKTVCVNQGSNAFTAAPAVIEKLGGAKPDMLSLQRNADCMLAVRQGKADAFSQDSPIIAALSGGESDDLGMVGKGYSPGLYSIGVPPQRQ</sequence>
<proteinExistence type="inferred from homology"/>
<dbReference type="GO" id="GO:0005576">
    <property type="term" value="C:extracellular region"/>
    <property type="evidence" value="ECO:0007669"/>
    <property type="project" value="TreeGrafter"/>
</dbReference>
<dbReference type="InterPro" id="IPR051455">
    <property type="entry name" value="Bact_solute-bind_prot3"/>
</dbReference>
<keyword evidence="2" id="KW-0813">Transport</keyword>
<comment type="similarity">
    <text evidence="1">Belongs to the bacterial solute-binding protein 3 family.</text>
</comment>